<sequence>MALDRSWRKSSRSAANSGNCVEVAGIAAALVAAVRDSKNPTGPVLVFAPAAFTAFVNTVKTGRLDLS</sequence>
<dbReference type="InterPro" id="IPR007278">
    <property type="entry name" value="DUF397"/>
</dbReference>
<feature type="domain" description="DUF397" evidence="1">
    <location>
        <begin position="6"/>
        <end position="60"/>
    </location>
</feature>
<evidence type="ECO:0000259" key="1">
    <source>
        <dbReference type="Pfam" id="PF04149"/>
    </source>
</evidence>
<name>A0ABT1I226_STRSD</name>
<keyword evidence="3" id="KW-1185">Reference proteome</keyword>
<dbReference type="Proteomes" id="UP001205311">
    <property type="component" value="Unassembled WGS sequence"/>
</dbReference>
<accession>A0ABT1I226</accession>
<dbReference type="EMBL" id="JAMTCP010000050">
    <property type="protein sequence ID" value="MCP2261826.1"/>
    <property type="molecule type" value="Genomic_DNA"/>
</dbReference>
<reference evidence="2 3" key="1">
    <citation type="submission" date="2022-06" db="EMBL/GenBank/DDBJ databases">
        <title>Genomic Encyclopedia of Archaeal and Bacterial Type Strains, Phase II (KMG-II): from individual species to whole genera.</title>
        <authorList>
            <person name="Goeker M."/>
        </authorList>
    </citation>
    <scope>NUCLEOTIDE SEQUENCE [LARGE SCALE GENOMIC DNA]</scope>
    <source>
        <strain evidence="2 3">DSM 40477</strain>
    </source>
</reference>
<proteinExistence type="predicted"/>
<organism evidence="2 3">
    <name type="scientific">Streptoalloteichus tenebrarius (strain ATCC 17920 / DSM 40477 / JCM 4838 / CBS 697.72 / NBRC 16177 / NCIMB 11028 / NRRL B-12390 / A12253. 1 / ISP 5477)</name>
    <name type="common">Streptomyces tenebrarius</name>
    <dbReference type="NCBI Taxonomy" id="1933"/>
    <lineage>
        <taxon>Bacteria</taxon>
        <taxon>Bacillati</taxon>
        <taxon>Actinomycetota</taxon>
        <taxon>Actinomycetes</taxon>
        <taxon>Pseudonocardiales</taxon>
        <taxon>Pseudonocardiaceae</taxon>
        <taxon>Streptoalloteichus</taxon>
    </lineage>
</organism>
<dbReference type="Pfam" id="PF04149">
    <property type="entry name" value="DUF397"/>
    <property type="match status" value="1"/>
</dbReference>
<gene>
    <name evidence="2" type="ORF">LX15_005553</name>
</gene>
<protein>
    <recommendedName>
        <fullName evidence="1">DUF397 domain-containing protein</fullName>
    </recommendedName>
</protein>
<comment type="caution">
    <text evidence="2">The sequence shown here is derived from an EMBL/GenBank/DDBJ whole genome shotgun (WGS) entry which is preliminary data.</text>
</comment>
<evidence type="ECO:0000313" key="3">
    <source>
        <dbReference type="Proteomes" id="UP001205311"/>
    </source>
</evidence>
<evidence type="ECO:0000313" key="2">
    <source>
        <dbReference type="EMBL" id="MCP2261826.1"/>
    </source>
</evidence>
<dbReference type="RefSeq" id="WP_253673097.1">
    <property type="nucleotide sequence ID" value="NZ_JAMTCP010000050.1"/>
</dbReference>